<dbReference type="EMBL" id="CP137642">
    <property type="protein sequence ID" value="WOX57534.1"/>
    <property type="molecule type" value="Genomic_DNA"/>
</dbReference>
<feature type="domain" description="4-vinyl reductase 4VR" evidence="3">
    <location>
        <begin position="198"/>
        <end position="260"/>
    </location>
</feature>
<protein>
    <submittedName>
        <fullName evidence="4">V4R domain-containing protein</fullName>
    </submittedName>
</protein>
<evidence type="ECO:0000313" key="4">
    <source>
        <dbReference type="EMBL" id="WOX57534.1"/>
    </source>
</evidence>
<keyword evidence="5" id="KW-1185">Reference proteome</keyword>
<evidence type="ECO:0000259" key="3">
    <source>
        <dbReference type="SMART" id="SM00989"/>
    </source>
</evidence>
<evidence type="ECO:0000256" key="1">
    <source>
        <dbReference type="SAM" id="MobiDB-lite"/>
    </source>
</evidence>
<dbReference type="SMART" id="SM00989">
    <property type="entry name" value="V4R"/>
    <property type="match status" value="1"/>
</dbReference>
<dbReference type="Pfam" id="PF12840">
    <property type="entry name" value="HTH_20"/>
    <property type="match status" value="1"/>
</dbReference>
<feature type="region of interest" description="Disordered" evidence="1">
    <location>
        <begin position="1"/>
        <end position="20"/>
    </location>
</feature>
<dbReference type="InterPro" id="IPR036390">
    <property type="entry name" value="WH_DNA-bd_sf"/>
</dbReference>
<dbReference type="SUPFAM" id="SSF111126">
    <property type="entry name" value="Ligand-binding domain in the NO signalling and Golgi transport"/>
    <property type="match status" value="1"/>
</dbReference>
<organism evidence="4 5">
    <name type="scientific">Methanoculleus receptaculi</name>
    <dbReference type="NCBI Taxonomy" id="394967"/>
    <lineage>
        <taxon>Archaea</taxon>
        <taxon>Methanobacteriati</taxon>
        <taxon>Methanobacteriota</taxon>
        <taxon>Stenosarchaea group</taxon>
        <taxon>Methanomicrobia</taxon>
        <taxon>Methanomicrobiales</taxon>
        <taxon>Methanomicrobiaceae</taxon>
        <taxon>Methanoculleus</taxon>
    </lineage>
</organism>
<dbReference type="PANTHER" id="PTHR35090:SF2">
    <property type="entry name" value="ARSR FAMILY TRANSCRIPTIONAL REGULATOR"/>
    <property type="match status" value="1"/>
</dbReference>
<dbReference type="KEGG" id="mrc:R6Y96_09620"/>
<name>A0AAX4FUG2_9EURY</name>
<dbReference type="GeneID" id="85733415"/>
<accession>A0AAX4FUG2</accession>
<dbReference type="InterPro" id="IPR036388">
    <property type="entry name" value="WH-like_DNA-bd_sf"/>
</dbReference>
<dbReference type="Pfam" id="PF02830">
    <property type="entry name" value="V4R"/>
    <property type="match status" value="1"/>
</dbReference>
<dbReference type="SMART" id="SM00418">
    <property type="entry name" value="HTH_ARSR"/>
    <property type="match status" value="1"/>
</dbReference>
<dbReference type="Gene3D" id="1.10.10.10">
    <property type="entry name" value="Winged helix-like DNA-binding domain superfamily/Winged helix DNA-binding domain"/>
    <property type="match status" value="1"/>
</dbReference>
<dbReference type="AlphaFoldDB" id="A0AAX4FUG2"/>
<dbReference type="InterPro" id="IPR004096">
    <property type="entry name" value="V4R"/>
</dbReference>
<evidence type="ECO:0000313" key="5">
    <source>
        <dbReference type="Proteomes" id="UP001305652"/>
    </source>
</evidence>
<feature type="domain" description="HTH arsR-type" evidence="2">
    <location>
        <begin position="27"/>
        <end position="108"/>
    </location>
</feature>
<dbReference type="PANTHER" id="PTHR35090">
    <property type="entry name" value="DNA-DIRECTED RNA POLYMERASE SUBUNIT I"/>
    <property type="match status" value="1"/>
</dbReference>
<sequence length="263" mass="29181">MEPGMGVRGRPGRPKPKQEIDLYSTPEGAQVIDNPVRRAILAALHERERTFEEVVLLVGRAKSTVSVHLQELAAVGMVGSRADPDDSRRKVFYLTGDLVASLSPEERLAGDLAAYAGAYRPGMGDPFEFYRLAFRTIRIALMHEGIVLDPLLTRAGKGVGEELYPALANPDTEHFCTKIARFWEEHHLGRVEVERQDPLTLLVYDCFECADLPVTGRPACAFDSGILGALFSRHYNRSAAAIETRCYSMGFDHCRFEITLEGS</sequence>
<dbReference type="GO" id="GO:0003700">
    <property type="term" value="F:DNA-binding transcription factor activity"/>
    <property type="evidence" value="ECO:0007669"/>
    <property type="project" value="InterPro"/>
</dbReference>
<dbReference type="InterPro" id="IPR024096">
    <property type="entry name" value="NO_sig/Golgi_transp_ligand-bd"/>
</dbReference>
<dbReference type="CDD" id="cd00090">
    <property type="entry name" value="HTH_ARSR"/>
    <property type="match status" value="1"/>
</dbReference>
<dbReference type="InterPro" id="IPR001845">
    <property type="entry name" value="HTH_ArsR_DNA-bd_dom"/>
</dbReference>
<dbReference type="Proteomes" id="UP001305652">
    <property type="component" value="Chromosome"/>
</dbReference>
<proteinExistence type="predicted"/>
<dbReference type="Gene3D" id="3.30.1380.20">
    <property type="entry name" value="Trafficking protein particle complex subunit 3"/>
    <property type="match status" value="1"/>
</dbReference>
<dbReference type="InterPro" id="IPR011991">
    <property type="entry name" value="ArsR-like_HTH"/>
</dbReference>
<dbReference type="SUPFAM" id="SSF46785">
    <property type="entry name" value="Winged helix' DNA-binding domain"/>
    <property type="match status" value="1"/>
</dbReference>
<gene>
    <name evidence="4" type="ORF">R6Y96_09620</name>
</gene>
<dbReference type="RefSeq" id="WP_318621191.1">
    <property type="nucleotide sequence ID" value="NZ_CP137642.1"/>
</dbReference>
<reference evidence="4 5" key="1">
    <citation type="submission" date="2023-10" db="EMBL/GenBank/DDBJ databases">
        <title>The complete genome sequence of Methanoculleus receptaculi DSM 18860.</title>
        <authorList>
            <person name="Lai S.-J."/>
            <person name="You Y.-T."/>
            <person name="Chen S.-C."/>
        </authorList>
    </citation>
    <scope>NUCLEOTIDE SEQUENCE [LARGE SCALE GENOMIC DNA]</scope>
    <source>
        <strain evidence="4 5">DSM 18860</strain>
    </source>
</reference>
<evidence type="ECO:0000259" key="2">
    <source>
        <dbReference type="SMART" id="SM00418"/>
    </source>
</evidence>